<dbReference type="EnsemblProtists" id="EKX48149">
    <property type="protein sequence ID" value="EKX48149"/>
    <property type="gene ID" value="GUITHDRAFT_162543"/>
</dbReference>
<dbReference type="GeneID" id="17304707"/>
<reference evidence="5" key="3">
    <citation type="submission" date="2016-03" db="UniProtKB">
        <authorList>
            <consortium name="EnsemblProtists"/>
        </authorList>
    </citation>
    <scope>IDENTIFICATION</scope>
</reference>
<dbReference type="AlphaFoldDB" id="L1JJ14"/>
<evidence type="ECO:0000256" key="3">
    <source>
        <dbReference type="SAM" id="SignalP"/>
    </source>
</evidence>
<evidence type="ECO:0000313" key="4">
    <source>
        <dbReference type="EMBL" id="EKX48149.1"/>
    </source>
</evidence>
<name>L1JJ14_GUITC</name>
<reference evidence="6" key="2">
    <citation type="submission" date="2012-11" db="EMBL/GenBank/DDBJ databases">
        <authorList>
            <person name="Kuo A."/>
            <person name="Curtis B.A."/>
            <person name="Tanifuji G."/>
            <person name="Burki F."/>
            <person name="Gruber A."/>
            <person name="Irimia M."/>
            <person name="Maruyama S."/>
            <person name="Arias M.C."/>
            <person name="Ball S.G."/>
            <person name="Gile G.H."/>
            <person name="Hirakawa Y."/>
            <person name="Hopkins J.F."/>
            <person name="Rensing S.A."/>
            <person name="Schmutz J."/>
            <person name="Symeonidi A."/>
            <person name="Elias M."/>
            <person name="Eveleigh R.J."/>
            <person name="Herman E.K."/>
            <person name="Klute M.J."/>
            <person name="Nakayama T."/>
            <person name="Obornik M."/>
            <person name="Reyes-Prieto A."/>
            <person name="Armbrust E.V."/>
            <person name="Aves S.J."/>
            <person name="Beiko R.G."/>
            <person name="Coutinho P."/>
            <person name="Dacks J.B."/>
            <person name="Durnford D.G."/>
            <person name="Fast N.M."/>
            <person name="Green B.R."/>
            <person name="Grisdale C."/>
            <person name="Hempe F."/>
            <person name="Henrissat B."/>
            <person name="Hoppner M.P."/>
            <person name="Ishida K.-I."/>
            <person name="Kim E."/>
            <person name="Koreny L."/>
            <person name="Kroth P.G."/>
            <person name="Liu Y."/>
            <person name="Malik S.-B."/>
            <person name="Maier U.G."/>
            <person name="McRose D."/>
            <person name="Mock T."/>
            <person name="Neilson J.A."/>
            <person name="Onodera N.T."/>
            <person name="Poole A.M."/>
            <person name="Pritham E.J."/>
            <person name="Richards T.A."/>
            <person name="Rocap G."/>
            <person name="Roy S.W."/>
            <person name="Sarai C."/>
            <person name="Schaack S."/>
            <person name="Shirato S."/>
            <person name="Slamovits C.H."/>
            <person name="Spencer D.F."/>
            <person name="Suzuki S."/>
            <person name="Worden A.Z."/>
            <person name="Zauner S."/>
            <person name="Barry K."/>
            <person name="Bell C."/>
            <person name="Bharti A.K."/>
            <person name="Crow J.A."/>
            <person name="Grimwood J."/>
            <person name="Kramer R."/>
            <person name="Lindquist E."/>
            <person name="Lucas S."/>
            <person name="Salamov A."/>
            <person name="McFadden G.I."/>
            <person name="Lane C.E."/>
            <person name="Keeling P.J."/>
            <person name="Gray M.W."/>
            <person name="Grigoriev I.V."/>
            <person name="Archibald J.M."/>
        </authorList>
    </citation>
    <scope>NUCLEOTIDE SEQUENCE</scope>
    <source>
        <strain evidence="6">CCMP2712</strain>
    </source>
</reference>
<dbReference type="HOGENOM" id="CLU_1664036_0_0_1"/>
<dbReference type="KEGG" id="gtt:GUITHDRAFT_162543"/>
<protein>
    <submittedName>
        <fullName evidence="4 5">Uncharacterized protein</fullName>
    </submittedName>
</protein>
<evidence type="ECO:0000313" key="5">
    <source>
        <dbReference type="EnsemblProtists" id="EKX48149"/>
    </source>
</evidence>
<keyword evidence="2" id="KW-0472">Membrane</keyword>
<gene>
    <name evidence="4" type="ORF">GUITHDRAFT_162543</name>
</gene>
<feature type="signal peptide" evidence="3">
    <location>
        <begin position="1"/>
        <end position="20"/>
    </location>
</feature>
<keyword evidence="6" id="KW-1185">Reference proteome</keyword>
<organism evidence="4">
    <name type="scientific">Guillardia theta (strain CCMP2712)</name>
    <name type="common">Cryptophyte</name>
    <dbReference type="NCBI Taxonomy" id="905079"/>
    <lineage>
        <taxon>Eukaryota</taxon>
        <taxon>Cryptophyceae</taxon>
        <taxon>Pyrenomonadales</taxon>
        <taxon>Geminigeraceae</taxon>
        <taxon>Guillardia</taxon>
    </lineage>
</organism>
<feature type="chain" id="PRO_5008771392" evidence="3">
    <location>
        <begin position="21"/>
        <end position="159"/>
    </location>
</feature>
<reference evidence="4 6" key="1">
    <citation type="journal article" date="2012" name="Nature">
        <title>Algal genomes reveal evolutionary mosaicism and the fate of nucleomorphs.</title>
        <authorList>
            <consortium name="DOE Joint Genome Institute"/>
            <person name="Curtis B.A."/>
            <person name="Tanifuji G."/>
            <person name="Burki F."/>
            <person name="Gruber A."/>
            <person name="Irimia M."/>
            <person name="Maruyama S."/>
            <person name="Arias M.C."/>
            <person name="Ball S.G."/>
            <person name="Gile G.H."/>
            <person name="Hirakawa Y."/>
            <person name="Hopkins J.F."/>
            <person name="Kuo A."/>
            <person name="Rensing S.A."/>
            <person name="Schmutz J."/>
            <person name="Symeonidi A."/>
            <person name="Elias M."/>
            <person name="Eveleigh R.J."/>
            <person name="Herman E.K."/>
            <person name="Klute M.J."/>
            <person name="Nakayama T."/>
            <person name="Obornik M."/>
            <person name="Reyes-Prieto A."/>
            <person name="Armbrust E.V."/>
            <person name="Aves S.J."/>
            <person name="Beiko R.G."/>
            <person name="Coutinho P."/>
            <person name="Dacks J.B."/>
            <person name="Durnford D.G."/>
            <person name="Fast N.M."/>
            <person name="Green B.R."/>
            <person name="Grisdale C.J."/>
            <person name="Hempel F."/>
            <person name="Henrissat B."/>
            <person name="Hoppner M.P."/>
            <person name="Ishida K."/>
            <person name="Kim E."/>
            <person name="Koreny L."/>
            <person name="Kroth P.G."/>
            <person name="Liu Y."/>
            <person name="Malik S.B."/>
            <person name="Maier U.G."/>
            <person name="McRose D."/>
            <person name="Mock T."/>
            <person name="Neilson J.A."/>
            <person name="Onodera N.T."/>
            <person name="Poole A.M."/>
            <person name="Pritham E.J."/>
            <person name="Richards T.A."/>
            <person name="Rocap G."/>
            <person name="Roy S.W."/>
            <person name="Sarai C."/>
            <person name="Schaack S."/>
            <person name="Shirato S."/>
            <person name="Slamovits C.H."/>
            <person name="Spencer D.F."/>
            <person name="Suzuki S."/>
            <person name="Worden A.Z."/>
            <person name="Zauner S."/>
            <person name="Barry K."/>
            <person name="Bell C."/>
            <person name="Bharti A.K."/>
            <person name="Crow J.A."/>
            <person name="Grimwood J."/>
            <person name="Kramer R."/>
            <person name="Lindquist E."/>
            <person name="Lucas S."/>
            <person name="Salamov A."/>
            <person name="McFadden G.I."/>
            <person name="Lane C.E."/>
            <person name="Keeling P.J."/>
            <person name="Gray M.W."/>
            <person name="Grigoriev I.V."/>
            <person name="Archibald J.M."/>
        </authorList>
    </citation>
    <scope>NUCLEOTIDE SEQUENCE</scope>
    <source>
        <strain evidence="4 6">CCMP2712</strain>
    </source>
</reference>
<evidence type="ECO:0000313" key="6">
    <source>
        <dbReference type="Proteomes" id="UP000011087"/>
    </source>
</evidence>
<proteinExistence type="predicted"/>
<dbReference type="Proteomes" id="UP000011087">
    <property type="component" value="Unassembled WGS sequence"/>
</dbReference>
<keyword evidence="3" id="KW-0732">Signal</keyword>
<dbReference type="RefSeq" id="XP_005835129.1">
    <property type="nucleotide sequence ID" value="XM_005835072.1"/>
</dbReference>
<evidence type="ECO:0000256" key="1">
    <source>
        <dbReference type="SAM" id="MobiDB-lite"/>
    </source>
</evidence>
<accession>L1JJ14</accession>
<feature type="compositionally biased region" description="Low complexity" evidence="1">
    <location>
        <begin position="72"/>
        <end position="88"/>
    </location>
</feature>
<keyword evidence="2" id="KW-0812">Transmembrane</keyword>
<feature type="region of interest" description="Disordered" evidence="1">
    <location>
        <begin position="61"/>
        <end position="108"/>
    </location>
</feature>
<sequence length="159" mass="16634">MRAVAIVGGALLLLCAMAAAASTGGAKTAKSQAELRLAFKRTDHAKMQDIKLHHLNHIAMGTSELQQNSTGTAESANSTSAAEAPTAPKAEKKDDGSDDDDDDDDDARAGFWKKLIGSNGMEGGNEHPSTEFPQMVWFIPVVALIAVGVAITAYCSFAT</sequence>
<evidence type="ECO:0000256" key="2">
    <source>
        <dbReference type="SAM" id="Phobius"/>
    </source>
</evidence>
<dbReference type="EMBL" id="JH992987">
    <property type="protein sequence ID" value="EKX48149.1"/>
    <property type="molecule type" value="Genomic_DNA"/>
</dbReference>
<feature type="compositionally biased region" description="Acidic residues" evidence="1">
    <location>
        <begin position="96"/>
        <end position="106"/>
    </location>
</feature>
<feature type="transmembrane region" description="Helical" evidence="2">
    <location>
        <begin position="135"/>
        <end position="157"/>
    </location>
</feature>
<dbReference type="PaxDb" id="55529-EKX48149"/>
<keyword evidence="2" id="KW-1133">Transmembrane helix</keyword>